<dbReference type="AlphaFoldDB" id="A0A9D4GR22"/>
<name>A0A9D4GR22_DREPO</name>
<evidence type="ECO:0000313" key="1">
    <source>
        <dbReference type="EMBL" id="KAH3820228.1"/>
    </source>
</evidence>
<accession>A0A9D4GR22</accession>
<gene>
    <name evidence="1" type="ORF">DPMN_121972</name>
</gene>
<organism evidence="1 2">
    <name type="scientific">Dreissena polymorpha</name>
    <name type="common">Zebra mussel</name>
    <name type="synonym">Mytilus polymorpha</name>
    <dbReference type="NCBI Taxonomy" id="45954"/>
    <lineage>
        <taxon>Eukaryota</taxon>
        <taxon>Metazoa</taxon>
        <taxon>Spiralia</taxon>
        <taxon>Lophotrochozoa</taxon>
        <taxon>Mollusca</taxon>
        <taxon>Bivalvia</taxon>
        <taxon>Autobranchia</taxon>
        <taxon>Heteroconchia</taxon>
        <taxon>Euheterodonta</taxon>
        <taxon>Imparidentia</taxon>
        <taxon>Neoheterodontei</taxon>
        <taxon>Myida</taxon>
        <taxon>Dreissenoidea</taxon>
        <taxon>Dreissenidae</taxon>
        <taxon>Dreissena</taxon>
    </lineage>
</organism>
<sequence length="107" mass="12567">MNLLPHHAQHPQQQEVEMNVLRQSESRHLQHEFERHVLLHCAKYPQQAVQMNIRTTKESLLSHQQVEMNVVPFCDSRLNPTNSWRLRCMARPPTLRITPFTPPSARG</sequence>
<reference evidence="1" key="2">
    <citation type="submission" date="2020-11" db="EMBL/GenBank/DDBJ databases">
        <authorList>
            <person name="McCartney M.A."/>
            <person name="Auch B."/>
            <person name="Kono T."/>
            <person name="Mallez S."/>
            <person name="Becker A."/>
            <person name="Gohl D.M."/>
            <person name="Silverstein K.A.T."/>
            <person name="Koren S."/>
            <person name="Bechman K.B."/>
            <person name="Herman A."/>
            <person name="Abrahante J.E."/>
            <person name="Garbe J."/>
        </authorList>
    </citation>
    <scope>NUCLEOTIDE SEQUENCE</scope>
    <source>
        <strain evidence="1">Duluth1</strain>
        <tissue evidence="1">Whole animal</tissue>
    </source>
</reference>
<comment type="caution">
    <text evidence="1">The sequence shown here is derived from an EMBL/GenBank/DDBJ whole genome shotgun (WGS) entry which is preliminary data.</text>
</comment>
<dbReference type="Proteomes" id="UP000828390">
    <property type="component" value="Unassembled WGS sequence"/>
</dbReference>
<protein>
    <submittedName>
        <fullName evidence="1">Uncharacterized protein</fullName>
    </submittedName>
</protein>
<dbReference type="EMBL" id="JAIWYP010000005">
    <property type="protein sequence ID" value="KAH3820228.1"/>
    <property type="molecule type" value="Genomic_DNA"/>
</dbReference>
<keyword evidence="2" id="KW-1185">Reference proteome</keyword>
<proteinExistence type="predicted"/>
<reference evidence="1" key="1">
    <citation type="journal article" date="2019" name="bioRxiv">
        <title>The Genome of the Zebra Mussel, Dreissena polymorpha: A Resource for Invasive Species Research.</title>
        <authorList>
            <person name="McCartney M.A."/>
            <person name="Auch B."/>
            <person name="Kono T."/>
            <person name="Mallez S."/>
            <person name="Zhang Y."/>
            <person name="Obille A."/>
            <person name="Becker A."/>
            <person name="Abrahante J.E."/>
            <person name="Garbe J."/>
            <person name="Badalamenti J.P."/>
            <person name="Herman A."/>
            <person name="Mangelson H."/>
            <person name="Liachko I."/>
            <person name="Sullivan S."/>
            <person name="Sone E.D."/>
            <person name="Koren S."/>
            <person name="Silverstein K.A.T."/>
            <person name="Beckman K.B."/>
            <person name="Gohl D.M."/>
        </authorList>
    </citation>
    <scope>NUCLEOTIDE SEQUENCE</scope>
    <source>
        <strain evidence="1">Duluth1</strain>
        <tissue evidence="1">Whole animal</tissue>
    </source>
</reference>
<evidence type="ECO:0000313" key="2">
    <source>
        <dbReference type="Proteomes" id="UP000828390"/>
    </source>
</evidence>